<dbReference type="AlphaFoldDB" id="A0A6G4WR76"/>
<accession>A0A6G4WR76</accession>
<evidence type="ECO:0000313" key="3">
    <source>
        <dbReference type="EMBL" id="NGO67523.1"/>
    </source>
</evidence>
<comment type="caution">
    <text evidence="3">The sequence shown here is derived from an EMBL/GenBank/DDBJ whole genome shotgun (WGS) entry which is preliminary data.</text>
</comment>
<dbReference type="PANTHER" id="PTHR48079:SF6">
    <property type="entry name" value="NAD(P)-BINDING DOMAIN-CONTAINING PROTEIN-RELATED"/>
    <property type="match status" value="1"/>
</dbReference>
<evidence type="ECO:0000259" key="2">
    <source>
        <dbReference type="Pfam" id="PF01370"/>
    </source>
</evidence>
<name>A0A6G4WR76_9ACTN</name>
<keyword evidence="4" id="KW-1185">Reference proteome</keyword>
<dbReference type="InterPro" id="IPR001509">
    <property type="entry name" value="Epimerase_deHydtase"/>
</dbReference>
<dbReference type="EMBL" id="JAAKZZ010000021">
    <property type="protein sequence ID" value="NGO67523.1"/>
    <property type="molecule type" value="Genomic_DNA"/>
</dbReference>
<dbReference type="InterPro" id="IPR051783">
    <property type="entry name" value="NAD(P)-dependent_oxidoreduct"/>
</dbReference>
<sequence length="349" mass="38293">MRIVVVGATGNVGTSLVRALAEDGRVASVLGLARRIPEWRPPKATWESVDVGQKPDLVRLFHGADAVVHLAWLFQPTHDPEVTWNTNALGSGRVFEAVAEANVPVLVYASSVGAYSPGSKHCPVDESWPTRGWPGAAYSREKAHVERMLDSFEREHTEVRVVRMRPGFIFKRESATEQRRLFAGPLLPARLVRPSLIPLVPRLRGLRFQVLHSDDAAEAYRLAIHEPVNGAFNLASEPEVDAEFLGALLNARISDLSVRPVRAALAAAWRLHLVPASPHLFDAVLRLPVMDTTRAEVVLGWRPRHTADDVLAEFLAGLRERAGMPTGPLQPRIPGGRWGEVSTGVGQKP</sequence>
<dbReference type="SUPFAM" id="SSF51735">
    <property type="entry name" value="NAD(P)-binding Rossmann-fold domains"/>
    <property type="match status" value="1"/>
</dbReference>
<dbReference type="Gene3D" id="3.40.50.720">
    <property type="entry name" value="NAD(P)-binding Rossmann-like Domain"/>
    <property type="match status" value="1"/>
</dbReference>
<feature type="domain" description="NAD-dependent epimerase/dehydratase" evidence="2">
    <location>
        <begin position="3"/>
        <end position="234"/>
    </location>
</feature>
<dbReference type="PANTHER" id="PTHR48079">
    <property type="entry name" value="PROTEIN YEEZ"/>
    <property type="match status" value="1"/>
</dbReference>
<dbReference type="GO" id="GO:0005737">
    <property type="term" value="C:cytoplasm"/>
    <property type="evidence" value="ECO:0007669"/>
    <property type="project" value="TreeGrafter"/>
</dbReference>
<organism evidence="3 4">
    <name type="scientific">Streptomyces boncukensis</name>
    <dbReference type="NCBI Taxonomy" id="2711219"/>
    <lineage>
        <taxon>Bacteria</taxon>
        <taxon>Bacillati</taxon>
        <taxon>Actinomycetota</taxon>
        <taxon>Actinomycetes</taxon>
        <taxon>Kitasatosporales</taxon>
        <taxon>Streptomycetaceae</taxon>
        <taxon>Streptomyces</taxon>
    </lineage>
</organism>
<gene>
    <name evidence="3" type="ORF">G5C65_03960</name>
</gene>
<evidence type="ECO:0000256" key="1">
    <source>
        <dbReference type="SAM" id="MobiDB-lite"/>
    </source>
</evidence>
<dbReference type="GO" id="GO:0004029">
    <property type="term" value="F:aldehyde dehydrogenase (NAD+) activity"/>
    <property type="evidence" value="ECO:0007669"/>
    <property type="project" value="TreeGrafter"/>
</dbReference>
<proteinExistence type="predicted"/>
<feature type="region of interest" description="Disordered" evidence="1">
    <location>
        <begin position="325"/>
        <end position="349"/>
    </location>
</feature>
<reference evidence="3 4" key="1">
    <citation type="submission" date="2020-02" db="EMBL/GenBank/DDBJ databases">
        <title>Whole-genome analyses of novel actinobacteria.</title>
        <authorList>
            <person name="Sahin N."/>
            <person name="Tatar D."/>
        </authorList>
    </citation>
    <scope>NUCLEOTIDE SEQUENCE [LARGE SCALE GENOMIC DNA]</scope>
    <source>
        <strain evidence="3 4">SB3404</strain>
    </source>
</reference>
<dbReference type="Pfam" id="PF01370">
    <property type="entry name" value="Epimerase"/>
    <property type="match status" value="1"/>
</dbReference>
<protein>
    <submittedName>
        <fullName evidence="3">NAD-dependent epimerase/dehydratase family protein</fullName>
    </submittedName>
</protein>
<dbReference type="Proteomes" id="UP000477722">
    <property type="component" value="Unassembled WGS sequence"/>
</dbReference>
<dbReference type="InterPro" id="IPR036291">
    <property type="entry name" value="NAD(P)-bd_dom_sf"/>
</dbReference>
<evidence type="ECO:0000313" key="4">
    <source>
        <dbReference type="Proteomes" id="UP000477722"/>
    </source>
</evidence>